<evidence type="ECO:0000256" key="6">
    <source>
        <dbReference type="ARBA" id="ARBA00023136"/>
    </source>
</evidence>
<organism evidence="8 9">
    <name type="scientific">Pseudoxanthomonas composti</name>
    <dbReference type="NCBI Taxonomy" id="2137479"/>
    <lineage>
        <taxon>Bacteria</taxon>
        <taxon>Pseudomonadati</taxon>
        <taxon>Pseudomonadota</taxon>
        <taxon>Gammaproteobacteria</taxon>
        <taxon>Lysobacterales</taxon>
        <taxon>Lysobacteraceae</taxon>
        <taxon>Pseudoxanthomonas</taxon>
    </lineage>
</organism>
<dbReference type="Pfam" id="PF07681">
    <property type="entry name" value="DoxX"/>
    <property type="match status" value="1"/>
</dbReference>
<evidence type="ECO:0000256" key="5">
    <source>
        <dbReference type="ARBA" id="ARBA00022989"/>
    </source>
</evidence>
<comment type="caution">
    <text evidence="8">The sequence shown here is derived from an EMBL/GenBank/DDBJ whole genome shotgun (WGS) entry which is preliminary data.</text>
</comment>
<keyword evidence="9" id="KW-1185">Reference proteome</keyword>
<evidence type="ECO:0000256" key="1">
    <source>
        <dbReference type="ARBA" id="ARBA00004651"/>
    </source>
</evidence>
<sequence length="160" mass="16119">MNTAALSPLSNPAVSPVASTAAAAPLAAVGRLLLAPLFLSSGIAKLLAPAATVAYIASAGAPLPQAAYASAVVVEVGIGLAFLLGLHTRAAAAVLALFTVATALLFHSGSDQNQVIHFWKNLAIAGGLLSFVAFGGGAWSLDALRERARLQRAELEHALS</sequence>
<reference evidence="8 9" key="1">
    <citation type="submission" date="2019-01" db="EMBL/GenBank/DDBJ databases">
        <title>Pseudoxanthomonas composti sp. nov., isolated from compost.</title>
        <authorList>
            <person name="Yang G."/>
        </authorList>
    </citation>
    <scope>NUCLEOTIDE SEQUENCE [LARGE SCALE GENOMIC DNA]</scope>
    <source>
        <strain evidence="8 9">GSS15</strain>
    </source>
</reference>
<dbReference type="InterPro" id="IPR032808">
    <property type="entry name" value="DoxX"/>
</dbReference>
<keyword evidence="5 7" id="KW-1133">Transmembrane helix</keyword>
<keyword evidence="4 7" id="KW-0812">Transmembrane</keyword>
<dbReference type="Proteomes" id="UP000289784">
    <property type="component" value="Unassembled WGS sequence"/>
</dbReference>
<keyword evidence="3" id="KW-1003">Cell membrane</keyword>
<keyword evidence="6 7" id="KW-0472">Membrane</keyword>
<comment type="subcellular location">
    <subcellularLocation>
        <location evidence="1">Cell membrane</location>
        <topology evidence="1">Multi-pass membrane protein</topology>
    </subcellularLocation>
</comment>
<comment type="similarity">
    <text evidence="2">Belongs to the DoxX family.</text>
</comment>
<evidence type="ECO:0000256" key="4">
    <source>
        <dbReference type="ARBA" id="ARBA00022692"/>
    </source>
</evidence>
<accession>A0A4Q1JSB5</accession>
<evidence type="ECO:0000256" key="7">
    <source>
        <dbReference type="SAM" id="Phobius"/>
    </source>
</evidence>
<evidence type="ECO:0000313" key="9">
    <source>
        <dbReference type="Proteomes" id="UP000289784"/>
    </source>
</evidence>
<dbReference type="AlphaFoldDB" id="A0A4Q1JSB5"/>
<feature type="transmembrane region" description="Helical" evidence="7">
    <location>
        <begin position="66"/>
        <end position="84"/>
    </location>
</feature>
<dbReference type="RefSeq" id="WP_129472165.1">
    <property type="nucleotide sequence ID" value="NZ_SAWZ01000009.1"/>
</dbReference>
<feature type="transmembrane region" description="Helical" evidence="7">
    <location>
        <begin position="90"/>
        <end position="106"/>
    </location>
</feature>
<name>A0A4Q1JSB5_9GAMM</name>
<dbReference type="PANTHER" id="PTHR33452:SF1">
    <property type="entry name" value="INNER MEMBRANE PROTEIN YPHA-RELATED"/>
    <property type="match status" value="1"/>
</dbReference>
<dbReference type="OrthoDB" id="9792760at2"/>
<protein>
    <submittedName>
        <fullName evidence="8">DoxX family protein</fullName>
    </submittedName>
</protein>
<evidence type="ECO:0000256" key="3">
    <source>
        <dbReference type="ARBA" id="ARBA00022475"/>
    </source>
</evidence>
<proteinExistence type="inferred from homology"/>
<dbReference type="InterPro" id="IPR051907">
    <property type="entry name" value="DoxX-like_oxidoreductase"/>
</dbReference>
<gene>
    <name evidence="8" type="ORF">EPA99_15590</name>
</gene>
<dbReference type="GO" id="GO:0005886">
    <property type="term" value="C:plasma membrane"/>
    <property type="evidence" value="ECO:0007669"/>
    <property type="project" value="UniProtKB-SubCell"/>
</dbReference>
<evidence type="ECO:0000313" key="8">
    <source>
        <dbReference type="EMBL" id="RXR02076.1"/>
    </source>
</evidence>
<dbReference type="PANTHER" id="PTHR33452">
    <property type="entry name" value="OXIDOREDUCTASE CATD-RELATED"/>
    <property type="match status" value="1"/>
</dbReference>
<feature type="transmembrane region" description="Helical" evidence="7">
    <location>
        <begin position="118"/>
        <end position="141"/>
    </location>
</feature>
<evidence type="ECO:0000256" key="2">
    <source>
        <dbReference type="ARBA" id="ARBA00006679"/>
    </source>
</evidence>
<dbReference type="EMBL" id="SAWZ01000009">
    <property type="protein sequence ID" value="RXR02076.1"/>
    <property type="molecule type" value="Genomic_DNA"/>
</dbReference>
<feature type="transmembrane region" description="Helical" evidence="7">
    <location>
        <begin position="33"/>
        <end position="57"/>
    </location>
</feature>